<dbReference type="Gene3D" id="3.10.20.90">
    <property type="entry name" value="Phosphatidylinositol 3-kinase Catalytic Subunit, Chain A, domain 1"/>
    <property type="match status" value="2"/>
</dbReference>
<protein>
    <recommendedName>
        <fullName evidence="3">UBX domain-containing protein</fullName>
    </recommendedName>
</protein>
<feature type="compositionally biased region" description="Basic and acidic residues" evidence="2">
    <location>
        <begin position="706"/>
        <end position="752"/>
    </location>
</feature>
<dbReference type="PROSITE" id="PS50033">
    <property type="entry name" value="UBX"/>
    <property type="match status" value="2"/>
</dbReference>
<feature type="compositionally biased region" description="Basic and acidic residues" evidence="2">
    <location>
        <begin position="317"/>
        <end position="363"/>
    </location>
</feature>
<keyword evidence="1" id="KW-0175">Coiled coil</keyword>
<dbReference type="SUPFAM" id="SSF54236">
    <property type="entry name" value="Ubiquitin-like"/>
    <property type="match status" value="2"/>
</dbReference>
<dbReference type="EnsemblPlants" id="OBART10G16000.2">
    <property type="protein sequence ID" value="OBART10G16000.2"/>
    <property type="gene ID" value="OBART10G16000"/>
</dbReference>
<evidence type="ECO:0000256" key="2">
    <source>
        <dbReference type="SAM" id="MobiDB-lite"/>
    </source>
</evidence>
<dbReference type="SUPFAM" id="SSF52833">
    <property type="entry name" value="Thioredoxin-like"/>
    <property type="match status" value="2"/>
</dbReference>
<dbReference type="GO" id="GO:0043130">
    <property type="term" value="F:ubiquitin binding"/>
    <property type="evidence" value="ECO:0007669"/>
    <property type="project" value="TreeGrafter"/>
</dbReference>
<proteinExistence type="predicted"/>
<dbReference type="Gene3D" id="3.40.30.10">
    <property type="entry name" value="Glutaredoxin"/>
    <property type="match status" value="2"/>
</dbReference>
<feature type="compositionally biased region" description="Pro residues" evidence="2">
    <location>
        <begin position="48"/>
        <end position="61"/>
    </location>
</feature>
<dbReference type="Proteomes" id="UP000026960">
    <property type="component" value="Chromosome 10"/>
</dbReference>
<dbReference type="SMART" id="SM00594">
    <property type="entry name" value="UAS"/>
    <property type="match status" value="2"/>
</dbReference>
<dbReference type="GO" id="GO:0005783">
    <property type="term" value="C:endoplasmic reticulum"/>
    <property type="evidence" value="ECO:0007669"/>
    <property type="project" value="TreeGrafter"/>
</dbReference>
<reference evidence="4" key="2">
    <citation type="submission" date="2015-03" db="UniProtKB">
        <authorList>
            <consortium name="EnsemblPlants"/>
        </authorList>
    </citation>
    <scope>IDENTIFICATION</scope>
</reference>
<dbReference type="HOGENOM" id="CLU_404065_0_0_1"/>
<dbReference type="Pfam" id="PF21021">
    <property type="entry name" value="FAF1"/>
    <property type="match status" value="2"/>
</dbReference>
<feature type="region of interest" description="Disordered" evidence="2">
    <location>
        <begin position="44"/>
        <end position="67"/>
    </location>
</feature>
<dbReference type="GO" id="GO:0036503">
    <property type="term" value="P:ERAD pathway"/>
    <property type="evidence" value="ECO:0007669"/>
    <property type="project" value="TreeGrafter"/>
</dbReference>
<feature type="domain" description="UBX" evidence="3">
    <location>
        <begin position="769"/>
        <end position="847"/>
    </location>
</feature>
<dbReference type="AlphaFoldDB" id="A0A0D3HFQ4"/>
<evidence type="ECO:0000313" key="5">
    <source>
        <dbReference type="Proteomes" id="UP000026960"/>
    </source>
</evidence>
<evidence type="ECO:0000259" key="3">
    <source>
        <dbReference type="PROSITE" id="PS50033"/>
    </source>
</evidence>
<dbReference type="Pfam" id="PF14555">
    <property type="entry name" value="UBA_4"/>
    <property type="match status" value="1"/>
</dbReference>
<dbReference type="CDD" id="cd01767">
    <property type="entry name" value="UBX"/>
    <property type="match status" value="2"/>
</dbReference>
<dbReference type="InterPro" id="IPR001012">
    <property type="entry name" value="UBX_dom"/>
</dbReference>
<reference evidence="4" key="1">
    <citation type="journal article" date="2009" name="Rice">
        <title>De Novo Next Generation Sequencing of Plant Genomes.</title>
        <authorList>
            <person name="Rounsley S."/>
            <person name="Marri P.R."/>
            <person name="Yu Y."/>
            <person name="He R."/>
            <person name="Sisneros N."/>
            <person name="Goicoechea J.L."/>
            <person name="Lee S.J."/>
            <person name="Angelova A."/>
            <person name="Kudrna D."/>
            <person name="Luo M."/>
            <person name="Affourtit J."/>
            <person name="Desany B."/>
            <person name="Knight J."/>
            <person name="Niazi F."/>
            <person name="Egholm M."/>
            <person name="Wing R.A."/>
        </authorList>
    </citation>
    <scope>NUCLEOTIDE SEQUENCE [LARGE SCALE GENOMIC DNA]</scope>
    <source>
        <strain evidence="4">cv. IRGC 105608</strain>
    </source>
</reference>
<organism evidence="4">
    <name type="scientific">Oryza barthii</name>
    <dbReference type="NCBI Taxonomy" id="65489"/>
    <lineage>
        <taxon>Eukaryota</taxon>
        <taxon>Viridiplantae</taxon>
        <taxon>Streptophyta</taxon>
        <taxon>Embryophyta</taxon>
        <taxon>Tracheophyta</taxon>
        <taxon>Spermatophyta</taxon>
        <taxon>Magnoliopsida</taxon>
        <taxon>Liliopsida</taxon>
        <taxon>Poales</taxon>
        <taxon>Poaceae</taxon>
        <taxon>BOP clade</taxon>
        <taxon>Oryzoideae</taxon>
        <taxon>Oryzeae</taxon>
        <taxon>Oryzinae</taxon>
        <taxon>Oryza</taxon>
    </lineage>
</organism>
<sequence length="851" mass="92805">MAETVDDKVSYFQAVTGISDHDLCTEILAAHNWDLQLAVSSITANPSSPDPAPSAPPPPLAPREAGFGRAAPASASAAAAAAAGDRLVTLPFYVVSGGVGLIAGSIRLGAWVAGGVLSRSLSILGLAQGGGGGGDRLLELPPSAAEAADFVAEFEREFGAGRGPHFVAEGFADALQRAQREYKLLFVYLHSPDHPDTPAFCGGCLCAEPVAAFIDENFVAWGGSIRRTEGFKMSNSLNASRFPFCAVVMASTNQRIVLLRQIEGPKSPEEMITTLQGAVEECSASLVAARIDAEERLNNQRLREEQDAAYRAALEADQARERQRREEQEKREREAAEAERKRKEEEEAQERAAQEAAEKEAALARRRQEKAMALGAEPEKGPDVTRVLIRFPTGERKERRFNSSTTITSLYDYVDSLDCLKAEKYSLVSNFPRVTYGPEKLSQTLEEAGLHPQASLSTDLSNVLQQQQQPGIAWKLVTLPFYVVSGGVGLIAGSIRLGAWVAGGVLSRSLSILGLAQGGGGGGDRLLELPPSAAEAADFVAEFEREFGAGRGPHFVAEGFADALQRAQREYKLLFVYLHSPDHPDTPAFCGGCLCAEPVAAFIDENFVAWGGSIRRTEGFKMSNSLNASRFPFCAVVMASTNQRIVLLRQIEGPKSPEEMITTLQGAVEECSASLVAARIDAEERLNNQRLREEQDAAYRAALEADQARERQRREEQEKREREAAEAERKRKEEEEAQERAAQEAAEKEAALARRRQEKAMALGAEPEKGPDVTRVLIRFPTGERKERRFNSSTTITSLYDYVDSLDCLKAEKYSLVSNFPRVTYGPEKLSQTLEEAGLHPQASLFIEIEQ</sequence>
<keyword evidence="5" id="KW-1185">Reference proteome</keyword>
<evidence type="ECO:0000256" key="1">
    <source>
        <dbReference type="ARBA" id="ARBA00023054"/>
    </source>
</evidence>
<dbReference type="InterPro" id="IPR006577">
    <property type="entry name" value="UAS"/>
</dbReference>
<dbReference type="CDD" id="cd14353">
    <property type="entry name" value="UBA_FAF"/>
    <property type="match status" value="1"/>
</dbReference>
<evidence type="ECO:0000313" key="4">
    <source>
        <dbReference type="EnsemblPlants" id="OBART10G16000.2"/>
    </source>
</evidence>
<feature type="region of interest" description="Disordered" evidence="2">
    <location>
        <begin position="316"/>
        <end position="367"/>
    </location>
</feature>
<dbReference type="Gene3D" id="1.10.8.10">
    <property type="entry name" value="DNA helicase RuvA subunit, C-terminal domain"/>
    <property type="match status" value="1"/>
</dbReference>
<dbReference type="STRING" id="65489.A0A0D3HFQ4"/>
<feature type="domain" description="UBX" evidence="3">
    <location>
        <begin position="380"/>
        <end position="458"/>
    </location>
</feature>
<dbReference type="PANTHER" id="PTHR23322:SF1">
    <property type="entry name" value="FAS-ASSOCIATED FACTOR 2"/>
    <property type="match status" value="1"/>
</dbReference>
<dbReference type="InterPro" id="IPR050730">
    <property type="entry name" value="UBX_domain-protein"/>
</dbReference>
<dbReference type="eggNOG" id="KOG1363">
    <property type="taxonomic scope" value="Eukaryota"/>
</dbReference>
<dbReference type="InterPro" id="IPR049483">
    <property type="entry name" value="FAF1_2-like_UAS"/>
</dbReference>
<dbReference type="InterPro" id="IPR036249">
    <property type="entry name" value="Thioredoxin-like_sf"/>
</dbReference>
<dbReference type="CDD" id="cd02958">
    <property type="entry name" value="UAS"/>
    <property type="match status" value="2"/>
</dbReference>
<feature type="region of interest" description="Disordered" evidence="2">
    <location>
        <begin position="705"/>
        <end position="756"/>
    </location>
</feature>
<name>A0A0D3HFQ4_9ORYZ</name>
<dbReference type="PANTHER" id="PTHR23322">
    <property type="entry name" value="FAS-ASSOCIATED PROTEIN"/>
    <property type="match status" value="1"/>
</dbReference>
<accession>A0A0D3HFQ4</accession>
<dbReference type="Gramene" id="OBART10G16000.2">
    <property type="protein sequence ID" value="OBART10G16000.2"/>
    <property type="gene ID" value="OBART10G16000"/>
</dbReference>
<dbReference type="SMART" id="SM00166">
    <property type="entry name" value="UBX"/>
    <property type="match status" value="2"/>
</dbReference>
<dbReference type="InterPro" id="IPR029071">
    <property type="entry name" value="Ubiquitin-like_domsf"/>
</dbReference>
<dbReference type="PaxDb" id="65489-OBART10G16000.2"/>
<dbReference type="Pfam" id="PF00789">
    <property type="entry name" value="UBX"/>
    <property type="match status" value="2"/>
</dbReference>